<proteinExistence type="inferred from homology"/>
<accession>A0A811Q6S4</accession>
<feature type="domain" description="Sulfotransferase" evidence="5">
    <location>
        <begin position="115"/>
        <end position="389"/>
    </location>
</feature>
<protein>
    <recommendedName>
        <fullName evidence="3">Sulfotransferase</fullName>
        <ecNumber evidence="3">2.8.2.-</ecNumber>
    </recommendedName>
</protein>
<evidence type="ECO:0000256" key="3">
    <source>
        <dbReference type="RuleBase" id="RU361155"/>
    </source>
</evidence>
<dbReference type="GO" id="GO:0008146">
    <property type="term" value="F:sulfotransferase activity"/>
    <property type="evidence" value="ECO:0007669"/>
    <property type="project" value="InterPro"/>
</dbReference>
<reference evidence="6" key="1">
    <citation type="submission" date="2020-10" db="EMBL/GenBank/DDBJ databases">
        <authorList>
            <person name="Han B."/>
            <person name="Lu T."/>
            <person name="Zhao Q."/>
            <person name="Huang X."/>
            <person name="Zhao Y."/>
        </authorList>
    </citation>
    <scope>NUCLEOTIDE SEQUENCE</scope>
</reference>
<dbReference type="PANTHER" id="PTHR11783">
    <property type="entry name" value="SULFOTRANSFERASE SULT"/>
    <property type="match status" value="1"/>
</dbReference>
<dbReference type="EC" id="2.8.2.-" evidence="3"/>
<name>A0A811Q6S4_9POAL</name>
<dbReference type="Proteomes" id="UP000604825">
    <property type="component" value="Unassembled WGS sequence"/>
</dbReference>
<comment type="caution">
    <text evidence="6">The sequence shown here is derived from an EMBL/GenBank/DDBJ whole genome shotgun (WGS) entry which is preliminary data.</text>
</comment>
<evidence type="ECO:0000313" key="6">
    <source>
        <dbReference type="EMBL" id="CAD6256302.1"/>
    </source>
</evidence>
<organism evidence="6 7">
    <name type="scientific">Miscanthus lutarioriparius</name>
    <dbReference type="NCBI Taxonomy" id="422564"/>
    <lineage>
        <taxon>Eukaryota</taxon>
        <taxon>Viridiplantae</taxon>
        <taxon>Streptophyta</taxon>
        <taxon>Embryophyta</taxon>
        <taxon>Tracheophyta</taxon>
        <taxon>Spermatophyta</taxon>
        <taxon>Magnoliopsida</taxon>
        <taxon>Liliopsida</taxon>
        <taxon>Poales</taxon>
        <taxon>Poaceae</taxon>
        <taxon>PACMAD clade</taxon>
        <taxon>Panicoideae</taxon>
        <taxon>Andropogonodae</taxon>
        <taxon>Andropogoneae</taxon>
        <taxon>Saccharinae</taxon>
        <taxon>Miscanthus</taxon>
    </lineage>
</organism>
<dbReference type="Pfam" id="PF00685">
    <property type="entry name" value="Sulfotransfer_1"/>
    <property type="match status" value="1"/>
</dbReference>
<dbReference type="InterPro" id="IPR027417">
    <property type="entry name" value="P-loop_NTPase"/>
</dbReference>
<keyword evidence="2 3" id="KW-0808">Transferase</keyword>
<dbReference type="SUPFAM" id="SSF52540">
    <property type="entry name" value="P-loop containing nucleoside triphosphate hydrolases"/>
    <property type="match status" value="1"/>
</dbReference>
<dbReference type="OrthoDB" id="205623at2759"/>
<dbReference type="Gene3D" id="3.40.50.300">
    <property type="entry name" value="P-loop containing nucleotide triphosphate hydrolases"/>
    <property type="match status" value="1"/>
</dbReference>
<dbReference type="InterPro" id="IPR000863">
    <property type="entry name" value="Sulfotransferase_dom"/>
</dbReference>
<evidence type="ECO:0000313" key="7">
    <source>
        <dbReference type="Proteomes" id="UP000604825"/>
    </source>
</evidence>
<comment type="similarity">
    <text evidence="1 3">Belongs to the sulfotransferase 1 family.</text>
</comment>
<keyword evidence="7" id="KW-1185">Reference proteome</keyword>
<evidence type="ECO:0000256" key="2">
    <source>
        <dbReference type="ARBA" id="ARBA00022679"/>
    </source>
</evidence>
<dbReference type="AlphaFoldDB" id="A0A811Q6S4"/>
<dbReference type="EMBL" id="CAJGYO010000010">
    <property type="protein sequence ID" value="CAD6256302.1"/>
    <property type="molecule type" value="Genomic_DNA"/>
</dbReference>
<evidence type="ECO:0000256" key="1">
    <source>
        <dbReference type="ARBA" id="ARBA00005771"/>
    </source>
</evidence>
<feature type="region of interest" description="Disordered" evidence="4">
    <location>
        <begin position="1"/>
        <end position="38"/>
    </location>
</feature>
<sequence>MAASPGRASAGHGDLSERGLFCSSSPNTQRGGAIGRGAWRQPWMGQVRRTIAAMATARPGEGVATAGAIPRQWHVAGLGTTTRRNDNHGQYGGFWLAEITQNAIAAARTRIKSNPPDVLLASLPKSGTTWLKALAFATLNRATHSPSDAQHPLRHHNPHDCVGFLEMMVTQDDDEAVRSPRPLLVQTHVPYSLLPEAITAEGSGCRLVYVCRDPKDMLVSYWNFYLKEAATLAAAGCGGGWVGESAAAGLTKFEDVFELFCEGRYPGGPYWRNALEFWHESQRRPNEVLFLRYEDMLGDTVGNLKKLAAFMGCAFSEVEEEAGVVEQIVELCSLSSLKGMDVNKNGSTVLAFRNEAFFRKGQVGDWKNYMTLDMAARLDKIVEEATRGSGLTFAGSVSHNY</sequence>
<gene>
    <name evidence="6" type="ORF">NCGR_LOCUS39810</name>
</gene>
<evidence type="ECO:0000259" key="5">
    <source>
        <dbReference type="Pfam" id="PF00685"/>
    </source>
</evidence>
<evidence type="ECO:0000256" key="4">
    <source>
        <dbReference type="SAM" id="MobiDB-lite"/>
    </source>
</evidence>